<feature type="compositionally biased region" description="Polar residues" evidence="1">
    <location>
        <begin position="1"/>
        <end position="12"/>
    </location>
</feature>
<feature type="compositionally biased region" description="Polar residues" evidence="1">
    <location>
        <begin position="157"/>
        <end position="168"/>
    </location>
</feature>
<organism evidence="3 4">
    <name type="scientific">Phytophthora nicotianae</name>
    <name type="common">Potato buckeye rot agent</name>
    <name type="synonym">Phytophthora parasitica</name>
    <dbReference type="NCBI Taxonomy" id="4792"/>
    <lineage>
        <taxon>Eukaryota</taxon>
        <taxon>Sar</taxon>
        <taxon>Stramenopiles</taxon>
        <taxon>Oomycota</taxon>
        <taxon>Peronosporomycetes</taxon>
        <taxon>Peronosporales</taxon>
        <taxon>Peronosporaceae</taxon>
        <taxon>Phytophthora</taxon>
    </lineage>
</organism>
<evidence type="ECO:0000313" key="3">
    <source>
        <dbReference type="EMBL" id="KUF88775.1"/>
    </source>
</evidence>
<feature type="compositionally biased region" description="Basic and acidic residues" evidence="1">
    <location>
        <begin position="169"/>
        <end position="178"/>
    </location>
</feature>
<name>A0A0W8CWZ7_PHYNI</name>
<gene>
    <name evidence="3" type="ORF">AM588_10001941</name>
</gene>
<dbReference type="EMBL" id="LNFP01000908">
    <property type="protein sequence ID" value="KUF88775.1"/>
    <property type="molecule type" value="Genomic_DNA"/>
</dbReference>
<evidence type="ECO:0000256" key="1">
    <source>
        <dbReference type="SAM" id="MobiDB-lite"/>
    </source>
</evidence>
<dbReference type="AlphaFoldDB" id="A0A0W8CWZ7"/>
<feature type="domain" description="PH" evidence="2">
    <location>
        <begin position="340"/>
        <end position="430"/>
    </location>
</feature>
<comment type="caution">
    <text evidence="3">The sequence shown here is derived from an EMBL/GenBank/DDBJ whole genome shotgun (WGS) entry which is preliminary data.</text>
</comment>
<dbReference type="PANTHER" id="PTHR14336">
    <property type="entry name" value="TANDEM PH DOMAIN CONTAINING PROTEIN"/>
    <property type="match status" value="1"/>
</dbReference>
<dbReference type="SUPFAM" id="SSF50729">
    <property type="entry name" value="PH domain-like"/>
    <property type="match status" value="2"/>
</dbReference>
<dbReference type="SMART" id="SM00233">
    <property type="entry name" value="PH"/>
    <property type="match status" value="2"/>
</dbReference>
<dbReference type="PANTHER" id="PTHR14336:SF15">
    <property type="entry name" value="DUAL ADAPTER FOR PHOSPHOTYROSINE AND 3-PHOSPHOTYROSINE AND 3-PHOSPHOINOSITIDE"/>
    <property type="match status" value="1"/>
</dbReference>
<dbReference type="PROSITE" id="PS50003">
    <property type="entry name" value="PH_DOMAIN"/>
    <property type="match status" value="1"/>
</dbReference>
<accession>A0A0W8CWZ7</accession>
<feature type="region of interest" description="Disordered" evidence="1">
    <location>
        <begin position="72"/>
        <end position="101"/>
    </location>
</feature>
<evidence type="ECO:0000259" key="2">
    <source>
        <dbReference type="PROSITE" id="PS50003"/>
    </source>
</evidence>
<evidence type="ECO:0000313" key="4">
    <source>
        <dbReference type="Proteomes" id="UP000054636"/>
    </source>
</evidence>
<dbReference type="Pfam" id="PF00169">
    <property type="entry name" value="PH"/>
    <property type="match status" value="1"/>
</dbReference>
<dbReference type="InterPro" id="IPR011993">
    <property type="entry name" value="PH-like_dom_sf"/>
</dbReference>
<sequence length="538" mass="60456">MDNQLESPTLAQTVTVDEEEEDEEERDRTVVGLPVDTRNYEAIVSGSRPIHSDPGTFNLLNRRATVATMPQMPQPVKDSEEMRPDQNQAGDTGEDDAVMGLPISTGNYVAYLAGQQGSGIQQAGHRNRGYSNLAQEKEPRVSDPYLSSSRRGRSPPDSYTTAPSNNNQDDPRPSCFDNRRASNAATLQIRCSNEKEFDQWLDAMEKVIERNQNLNSQSKTSYTLTASEQHEGYLFKQEKNKAWKRCFFVVRIDGYIECRDHERGTVDRKCSGYIKAVSFADCHANGLAIQLSTDVSMVCYADSYDEQMLWYGAISAAATANGKTAQPKTSVKSCYVQTALSNHAGWLYKQAGLFKGWKRLYFTLHGVELAYAKDTNSETVLSDKAHSVEEWEGHANGLLIRLISGRVWKVHAESYETAKRWRSVISSACRHAETFNLKKYLNSRRRKKLRPVFGGWLTEVRKGSRLRRFYVMDGATLGVANDVDNQLERLGTVVDVGSTRDLECGIVFTLSNGTKLKVNCDSLADSRCWYECLNFSLK</sequence>
<reference evidence="3 4" key="1">
    <citation type="submission" date="2015-11" db="EMBL/GenBank/DDBJ databases">
        <title>Genomes and virulence difference between two physiological races of Phytophthora nicotianae.</title>
        <authorList>
            <person name="Liu H."/>
            <person name="Ma X."/>
            <person name="Yu H."/>
            <person name="Fang D."/>
            <person name="Li Y."/>
            <person name="Wang X."/>
            <person name="Wang W."/>
            <person name="Dong Y."/>
            <person name="Xiao B."/>
        </authorList>
    </citation>
    <scope>NUCLEOTIDE SEQUENCE [LARGE SCALE GENOMIC DNA]</scope>
    <source>
        <strain evidence="4">race 1</strain>
    </source>
</reference>
<proteinExistence type="predicted"/>
<feature type="region of interest" description="Disordered" evidence="1">
    <location>
        <begin position="131"/>
        <end position="178"/>
    </location>
</feature>
<dbReference type="Gene3D" id="2.30.29.30">
    <property type="entry name" value="Pleckstrin-homology domain (PH domain)/Phosphotyrosine-binding domain (PTB)"/>
    <property type="match status" value="2"/>
</dbReference>
<dbReference type="CDD" id="cd00821">
    <property type="entry name" value="PH"/>
    <property type="match status" value="1"/>
</dbReference>
<dbReference type="Proteomes" id="UP000054636">
    <property type="component" value="Unassembled WGS sequence"/>
</dbReference>
<protein>
    <recommendedName>
        <fullName evidence="2">PH domain-containing protein</fullName>
    </recommendedName>
</protein>
<dbReference type="InterPro" id="IPR001849">
    <property type="entry name" value="PH_domain"/>
</dbReference>
<feature type="compositionally biased region" description="Acidic residues" evidence="1">
    <location>
        <begin position="16"/>
        <end position="25"/>
    </location>
</feature>
<dbReference type="InterPro" id="IPR051707">
    <property type="entry name" value="PI-Interact_SigTrans_Reg"/>
</dbReference>
<feature type="region of interest" description="Disordered" evidence="1">
    <location>
        <begin position="1"/>
        <end position="30"/>
    </location>
</feature>